<feature type="signal peptide" evidence="1">
    <location>
        <begin position="1"/>
        <end position="25"/>
    </location>
</feature>
<gene>
    <name evidence="2" type="ORF">RHOFW104T7_18030</name>
</gene>
<keyword evidence="3" id="KW-1185">Reference proteome</keyword>
<feature type="chain" id="PRO_5007599858" description="Secreted protein" evidence="1">
    <location>
        <begin position="26"/>
        <end position="82"/>
    </location>
</feature>
<dbReference type="Proteomes" id="UP000076131">
    <property type="component" value="Unassembled WGS sequence"/>
</dbReference>
<protein>
    <recommendedName>
        <fullName evidence="4">Secreted protein</fullName>
    </recommendedName>
</protein>
<reference evidence="2 3" key="1">
    <citation type="journal article" date="2016" name="MBio">
        <title>Lateral Gene Transfer in a Heavy Metal-Contaminated-Groundwater Microbial Community.</title>
        <authorList>
            <person name="Hemme C.L."/>
            <person name="Green S.J."/>
            <person name="Rishishwar L."/>
            <person name="Prakash O."/>
            <person name="Pettenato A."/>
            <person name="Chakraborty R."/>
            <person name="Deutschbauer A.M."/>
            <person name="Van Nostrand J.D."/>
            <person name="Wu L."/>
            <person name="He Z."/>
            <person name="Jordan I.K."/>
            <person name="Hazen T.C."/>
            <person name="Arkin A.P."/>
            <person name="Kostka J.E."/>
            <person name="Zhou J."/>
        </authorList>
    </citation>
    <scope>NUCLEOTIDE SEQUENCE [LARGE SCALE GENOMIC DNA]</scope>
    <source>
        <strain evidence="2 3">FW104-T7</strain>
    </source>
</reference>
<evidence type="ECO:0008006" key="4">
    <source>
        <dbReference type="Google" id="ProtNLM"/>
    </source>
</evidence>
<keyword evidence="1" id="KW-0732">Signal</keyword>
<name>A0A154QGC7_9GAMM</name>
<dbReference type="AlphaFoldDB" id="A0A154QGC7"/>
<evidence type="ECO:0000313" key="3">
    <source>
        <dbReference type="Proteomes" id="UP000076131"/>
    </source>
</evidence>
<evidence type="ECO:0000256" key="1">
    <source>
        <dbReference type="SAM" id="SignalP"/>
    </source>
</evidence>
<accession>A0A154QGC7</accession>
<dbReference type="EMBL" id="LVJS01000054">
    <property type="protein sequence ID" value="KZC22702.1"/>
    <property type="molecule type" value="Genomic_DNA"/>
</dbReference>
<sequence>MLAPHFAFMFRCVCFLAAHLPAAHLAPHLVMLVDDPHLPWVPLISAAAAGRATMAAVSAASEASFTEAFMGFSNAGDRKSCG</sequence>
<proteinExistence type="predicted"/>
<comment type="caution">
    <text evidence="2">The sequence shown here is derived from an EMBL/GenBank/DDBJ whole genome shotgun (WGS) entry which is preliminary data.</text>
</comment>
<evidence type="ECO:0000313" key="2">
    <source>
        <dbReference type="EMBL" id="KZC22702.1"/>
    </source>
</evidence>
<organism evidence="2 3">
    <name type="scientific">Rhodanobacter thiooxydans</name>
    <dbReference type="NCBI Taxonomy" id="416169"/>
    <lineage>
        <taxon>Bacteria</taxon>
        <taxon>Pseudomonadati</taxon>
        <taxon>Pseudomonadota</taxon>
        <taxon>Gammaproteobacteria</taxon>
        <taxon>Lysobacterales</taxon>
        <taxon>Rhodanobacteraceae</taxon>
        <taxon>Rhodanobacter</taxon>
    </lineage>
</organism>